<dbReference type="Proteomes" id="UP000225379">
    <property type="component" value="Unassembled WGS sequence"/>
</dbReference>
<keyword evidence="3" id="KW-0813">Transport</keyword>
<dbReference type="GO" id="GO:0005886">
    <property type="term" value="C:plasma membrane"/>
    <property type="evidence" value="ECO:0007669"/>
    <property type="project" value="UniProtKB-SubCell"/>
</dbReference>
<keyword evidence="8" id="KW-1185">Reference proteome</keyword>
<keyword evidence="5 7" id="KW-0067">ATP-binding</keyword>
<dbReference type="FunFam" id="3.40.50.300:FF:000016">
    <property type="entry name" value="Oligopeptide ABC transporter ATP-binding component"/>
    <property type="match status" value="1"/>
</dbReference>
<feature type="domain" description="ABC transporter" evidence="6">
    <location>
        <begin position="19"/>
        <end position="262"/>
    </location>
</feature>
<dbReference type="InterPro" id="IPR003439">
    <property type="entry name" value="ABC_transporter-like_ATP-bd"/>
</dbReference>
<accession>A0A2B8BL12</accession>
<evidence type="ECO:0000256" key="4">
    <source>
        <dbReference type="ARBA" id="ARBA00022741"/>
    </source>
</evidence>
<evidence type="ECO:0000256" key="5">
    <source>
        <dbReference type="ARBA" id="ARBA00022840"/>
    </source>
</evidence>
<dbReference type="PANTHER" id="PTHR43776:SF7">
    <property type="entry name" value="D,D-DIPEPTIDE TRANSPORT ATP-BINDING PROTEIN DDPF-RELATED"/>
    <property type="match status" value="1"/>
</dbReference>
<name>A0A2B8BL12_9PROT</name>
<dbReference type="AlphaFoldDB" id="A0A2B8BL12"/>
<evidence type="ECO:0000313" key="7">
    <source>
        <dbReference type="EMBL" id="PGH58631.1"/>
    </source>
</evidence>
<dbReference type="SMART" id="SM00382">
    <property type="entry name" value="AAA"/>
    <property type="match status" value="1"/>
</dbReference>
<dbReference type="NCBIfam" id="TIGR01727">
    <property type="entry name" value="oligo_HPY"/>
    <property type="match status" value="1"/>
</dbReference>
<dbReference type="InterPro" id="IPR003593">
    <property type="entry name" value="AAA+_ATPase"/>
</dbReference>
<comment type="caution">
    <text evidence="7">The sequence shown here is derived from an EMBL/GenBank/DDBJ whole genome shotgun (WGS) entry which is preliminary data.</text>
</comment>
<dbReference type="PROSITE" id="PS00211">
    <property type="entry name" value="ABC_TRANSPORTER_1"/>
    <property type="match status" value="1"/>
</dbReference>
<dbReference type="Pfam" id="PF08352">
    <property type="entry name" value="oligo_HPY"/>
    <property type="match status" value="1"/>
</dbReference>
<gene>
    <name evidence="7" type="ORF">CRT60_05695</name>
</gene>
<reference evidence="8" key="1">
    <citation type="submission" date="2017-10" db="EMBL/GenBank/DDBJ databases">
        <authorList>
            <person name="Kravchenko I.K."/>
            <person name="Grouzdev D.S."/>
        </authorList>
    </citation>
    <scope>NUCLEOTIDE SEQUENCE [LARGE SCALE GENOMIC DNA]</scope>
    <source>
        <strain evidence="8">B2</strain>
    </source>
</reference>
<dbReference type="OrthoDB" id="37801at2"/>
<evidence type="ECO:0000259" key="6">
    <source>
        <dbReference type="PROSITE" id="PS50893"/>
    </source>
</evidence>
<dbReference type="GO" id="GO:0016887">
    <property type="term" value="F:ATP hydrolysis activity"/>
    <property type="evidence" value="ECO:0007669"/>
    <property type="project" value="InterPro"/>
</dbReference>
<dbReference type="InterPro" id="IPR027417">
    <property type="entry name" value="P-loop_NTPase"/>
</dbReference>
<proteinExistence type="inferred from homology"/>
<dbReference type="GO" id="GO:0005524">
    <property type="term" value="F:ATP binding"/>
    <property type="evidence" value="ECO:0007669"/>
    <property type="project" value="UniProtKB-KW"/>
</dbReference>
<dbReference type="InterPro" id="IPR050319">
    <property type="entry name" value="ABC_transp_ATP-bind"/>
</dbReference>
<dbReference type="PANTHER" id="PTHR43776">
    <property type="entry name" value="TRANSPORT ATP-BINDING PROTEIN"/>
    <property type="match status" value="1"/>
</dbReference>
<protein>
    <submittedName>
        <fullName evidence="7">Peptide ABC transporter ATP-binding protein</fullName>
    </submittedName>
</protein>
<keyword evidence="4" id="KW-0547">Nucleotide-binding</keyword>
<evidence type="ECO:0000313" key="8">
    <source>
        <dbReference type="Proteomes" id="UP000225379"/>
    </source>
</evidence>
<dbReference type="GO" id="GO:0015833">
    <property type="term" value="P:peptide transport"/>
    <property type="evidence" value="ECO:0007669"/>
    <property type="project" value="InterPro"/>
</dbReference>
<sequence>MPASPDPVRPDAGEGEPLLAVEDLVVRYDTPQGVVHAVDGVSLTVGRGETLGLVGESGCGKSTLGRAILRLIEPASGRIRLDGEDLSGKSRAALRPIRRKLQMVFQDPFGSLDPRWTVGQLLAEPLHVHGIGRRSERRDRVAGLLARVGLPADAASRHPHEFSGGQRQRIGIARALALSPALVVCDEPVSALDVSVQAQILNLLDDLQRDLGVAFLFISHDLSVVEHIADRVGVMYLGRIVETAPRAALWRRPLHPYTRALFDAVPDLDRPAERRTRAALTGDLPSAFAPPAGCRFHTRCPLAVERCRHEAPSLRAIGDADHLVACHLAEPPSKTDLV</sequence>
<dbReference type="SUPFAM" id="SSF52540">
    <property type="entry name" value="P-loop containing nucleoside triphosphate hydrolases"/>
    <property type="match status" value="1"/>
</dbReference>
<evidence type="ECO:0000256" key="3">
    <source>
        <dbReference type="ARBA" id="ARBA00022448"/>
    </source>
</evidence>
<dbReference type="Gene3D" id="3.40.50.300">
    <property type="entry name" value="P-loop containing nucleotide triphosphate hydrolases"/>
    <property type="match status" value="1"/>
</dbReference>
<comment type="similarity">
    <text evidence="2">Belongs to the ABC transporter superfamily.</text>
</comment>
<dbReference type="InterPro" id="IPR013563">
    <property type="entry name" value="Oligopep_ABC_C"/>
</dbReference>
<organism evidence="7 8">
    <name type="scientific">Azospirillum palustre</name>
    <dbReference type="NCBI Taxonomy" id="2044885"/>
    <lineage>
        <taxon>Bacteria</taxon>
        <taxon>Pseudomonadati</taxon>
        <taxon>Pseudomonadota</taxon>
        <taxon>Alphaproteobacteria</taxon>
        <taxon>Rhodospirillales</taxon>
        <taxon>Azospirillaceae</taxon>
        <taxon>Azospirillum</taxon>
    </lineage>
</organism>
<dbReference type="Pfam" id="PF00005">
    <property type="entry name" value="ABC_tran"/>
    <property type="match status" value="1"/>
</dbReference>
<dbReference type="GO" id="GO:0055085">
    <property type="term" value="P:transmembrane transport"/>
    <property type="evidence" value="ECO:0007669"/>
    <property type="project" value="UniProtKB-ARBA"/>
</dbReference>
<dbReference type="PROSITE" id="PS50893">
    <property type="entry name" value="ABC_TRANSPORTER_2"/>
    <property type="match status" value="1"/>
</dbReference>
<dbReference type="CDD" id="cd03257">
    <property type="entry name" value="ABC_NikE_OppD_transporters"/>
    <property type="match status" value="1"/>
</dbReference>
<dbReference type="RefSeq" id="WP_098735458.1">
    <property type="nucleotide sequence ID" value="NZ_PDKW01000038.1"/>
</dbReference>
<comment type="subcellular location">
    <subcellularLocation>
        <location evidence="1">Cell inner membrane</location>
        <topology evidence="1">Peripheral membrane protein</topology>
    </subcellularLocation>
</comment>
<evidence type="ECO:0000256" key="1">
    <source>
        <dbReference type="ARBA" id="ARBA00004417"/>
    </source>
</evidence>
<evidence type="ECO:0000256" key="2">
    <source>
        <dbReference type="ARBA" id="ARBA00005417"/>
    </source>
</evidence>
<dbReference type="InterPro" id="IPR017871">
    <property type="entry name" value="ABC_transporter-like_CS"/>
</dbReference>
<dbReference type="EMBL" id="PDKW01000038">
    <property type="protein sequence ID" value="PGH58631.1"/>
    <property type="molecule type" value="Genomic_DNA"/>
</dbReference>